<evidence type="ECO:0000313" key="2">
    <source>
        <dbReference type="Proteomes" id="UP000821853"/>
    </source>
</evidence>
<gene>
    <name evidence="1" type="ORF">HPB48_004010</name>
</gene>
<keyword evidence="2" id="KW-1185">Reference proteome</keyword>
<evidence type="ECO:0008006" key="3">
    <source>
        <dbReference type="Google" id="ProtNLM"/>
    </source>
</evidence>
<dbReference type="Proteomes" id="UP000821853">
    <property type="component" value="Chromosome 2"/>
</dbReference>
<dbReference type="AlphaFoldDB" id="A0A9J6FX54"/>
<dbReference type="PANTHER" id="PTHR48257">
    <property type="match status" value="1"/>
</dbReference>
<reference evidence="1 2" key="1">
    <citation type="journal article" date="2020" name="Cell">
        <title>Large-Scale Comparative Analyses of Tick Genomes Elucidate Their Genetic Diversity and Vector Capacities.</title>
        <authorList>
            <consortium name="Tick Genome and Microbiome Consortium (TIGMIC)"/>
            <person name="Jia N."/>
            <person name="Wang J."/>
            <person name="Shi W."/>
            <person name="Du L."/>
            <person name="Sun Y."/>
            <person name="Zhan W."/>
            <person name="Jiang J.F."/>
            <person name="Wang Q."/>
            <person name="Zhang B."/>
            <person name="Ji P."/>
            <person name="Bell-Sakyi L."/>
            <person name="Cui X.M."/>
            <person name="Yuan T.T."/>
            <person name="Jiang B.G."/>
            <person name="Yang W.F."/>
            <person name="Lam T.T."/>
            <person name="Chang Q.C."/>
            <person name="Ding S.J."/>
            <person name="Wang X.J."/>
            <person name="Zhu J.G."/>
            <person name="Ruan X.D."/>
            <person name="Zhao L."/>
            <person name="Wei J.T."/>
            <person name="Ye R.Z."/>
            <person name="Que T.C."/>
            <person name="Du C.H."/>
            <person name="Zhou Y.H."/>
            <person name="Cheng J.X."/>
            <person name="Dai P.F."/>
            <person name="Guo W.B."/>
            <person name="Han X.H."/>
            <person name="Huang E.J."/>
            <person name="Li L.F."/>
            <person name="Wei W."/>
            <person name="Gao Y.C."/>
            <person name="Liu J.Z."/>
            <person name="Shao H.Z."/>
            <person name="Wang X."/>
            <person name="Wang C.C."/>
            <person name="Yang T.C."/>
            <person name="Huo Q.B."/>
            <person name="Li W."/>
            <person name="Chen H.Y."/>
            <person name="Chen S.E."/>
            <person name="Zhou L.G."/>
            <person name="Ni X.B."/>
            <person name="Tian J.H."/>
            <person name="Sheng Y."/>
            <person name="Liu T."/>
            <person name="Pan Y.S."/>
            <person name="Xia L.Y."/>
            <person name="Li J."/>
            <person name="Zhao F."/>
            <person name="Cao W.C."/>
        </authorList>
    </citation>
    <scope>NUCLEOTIDE SEQUENCE [LARGE SCALE GENOMIC DNA]</scope>
    <source>
        <strain evidence="1">HaeL-2018</strain>
    </source>
</reference>
<evidence type="ECO:0000313" key="1">
    <source>
        <dbReference type="EMBL" id="KAH9367415.1"/>
    </source>
</evidence>
<comment type="caution">
    <text evidence="1">The sequence shown here is derived from an EMBL/GenBank/DDBJ whole genome shotgun (WGS) entry which is preliminary data.</text>
</comment>
<dbReference type="EMBL" id="JABSTR010000004">
    <property type="protein sequence ID" value="KAH9367415.1"/>
    <property type="molecule type" value="Genomic_DNA"/>
</dbReference>
<sequence>MEVSNFQQYVHCNNIDCRPFTDVDDEGLDWLKNDFIHYVEDLREASEAENFFSKETCHALLFKTQSNVACIRLLLTEKKFKFVFTRKMSSDPVEAMFGLLRRSGGYDDALDVRTTTCGLEKMLKTGIGAASSGRNVQSSATFTSTQLLPVQQERCTSTPTTDLILNRAAMHLREHLLTDRPIFSNPDVASLAMIGGFNVRAVSERIACAECVAMLQAPNSSALNHGLITQQHRGGLDAGTCQSSCRPTHIC</sequence>
<dbReference type="VEuPathDB" id="VectorBase:HLOH_049971"/>
<name>A0A9J6FX54_HAELO</name>
<accession>A0A9J6FX54</accession>
<protein>
    <recommendedName>
        <fullName evidence="3">Transposable element P transposase</fullName>
    </recommendedName>
</protein>
<dbReference type="OrthoDB" id="6488501at2759"/>
<proteinExistence type="predicted"/>
<dbReference type="PANTHER" id="PTHR48257:SF1">
    <property type="match status" value="1"/>
</dbReference>
<organism evidence="1 2">
    <name type="scientific">Haemaphysalis longicornis</name>
    <name type="common">Bush tick</name>
    <dbReference type="NCBI Taxonomy" id="44386"/>
    <lineage>
        <taxon>Eukaryota</taxon>
        <taxon>Metazoa</taxon>
        <taxon>Ecdysozoa</taxon>
        <taxon>Arthropoda</taxon>
        <taxon>Chelicerata</taxon>
        <taxon>Arachnida</taxon>
        <taxon>Acari</taxon>
        <taxon>Parasitiformes</taxon>
        <taxon>Ixodida</taxon>
        <taxon>Ixodoidea</taxon>
        <taxon>Ixodidae</taxon>
        <taxon>Haemaphysalinae</taxon>
        <taxon>Haemaphysalis</taxon>
    </lineage>
</organism>